<evidence type="ECO:0000313" key="7">
    <source>
        <dbReference type="EMBL" id="MED6108914.1"/>
    </source>
</evidence>
<dbReference type="InterPro" id="IPR016024">
    <property type="entry name" value="ARM-type_fold"/>
</dbReference>
<dbReference type="EMBL" id="JASCZI010000114">
    <property type="protein sequence ID" value="MED6108914.1"/>
    <property type="molecule type" value="Genomic_DNA"/>
</dbReference>
<dbReference type="Pfam" id="PF12333">
    <property type="entry name" value="Ipi1_N"/>
    <property type="match status" value="1"/>
</dbReference>
<comment type="subcellular location">
    <subcellularLocation>
        <location evidence="1">Nucleus</location>
        <location evidence="1">Nucleolus</location>
    </subcellularLocation>
    <subcellularLocation>
        <location evidence="2">Nucleus</location>
        <location evidence="2">Nucleoplasm</location>
    </subcellularLocation>
</comment>
<keyword evidence="4" id="KW-0539">Nucleus</keyword>
<proteinExistence type="inferred from homology"/>
<evidence type="ECO:0000259" key="6">
    <source>
        <dbReference type="Pfam" id="PF25781"/>
    </source>
</evidence>
<dbReference type="PANTHER" id="PTHR16056">
    <property type="entry name" value="REGULATOR OF MICROTUBULE DYNAMICS PROTEIN"/>
    <property type="match status" value="1"/>
</dbReference>
<organism evidence="7 8">
    <name type="scientific">Stylosanthes scabra</name>
    <dbReference type="NCBI Taxonomy" id="79078"/>
    <lineage>
        <taxon>Eukaryota</taxon>
        <taxon>Viridiplantae</taxon>
        <taxon>Streptophyta</taxon>
        <taxon>Embryophyta</taxon>
        <taxon>Tracheophyta</taxon>
        <taxon>Spermatophyta</taxon>
        <taxon>Magnoliopsida</taxon>
        <taxon>eudicotyledons</taxon>
        <taxon>Gunneridae</taxon>
        <taxon>Pentapetalae</taxon>
        <taxon>rosids</taxon>
        <taxon>fabids</taxon>
        <taxon>Fabales</taxon>
        <taxon>Fabaceae</taxon>
        <taxon>Papilionoideae</taxon>
        <taxon>50 kb inversion clade</taxon>
        <taxon>dalbergioids sensu lato</taxon>
        <taxon>Dalbergieae</taxon>
        <taxon>Pterocarpus clade</taxon>
        <taxon>Stylosanthes</taxon>
    </lineage>
</organism>
<evidence type="ECO:0000313" key="8">
    <source>
        <dbReference type="Proteomes" id="UP001341840"/>
    </source>
</evidence>
<protein>
    <recommendedName>
        <fullName evidence="9">Pre-rRNA-processing protein Ipi1 N-terminal domain-containing protein</fullName>
    </recommendedName>
</protein>
<reference evidence="7 8" key="1">
    <citation type="journal article" date="2023" name="Plants (Basel)">
        <title>Bridging the Gap: Combining Genomics and Transcriptomics Approaches to Understand Stylosanthes scabra, an Orphan Legume from the Brazilian Caatinga.</title>
        <authorList>
            <person name="Ferreira-Neto J.R.C."/>
            <person name="da Silva M.D."/>
            <person name="Binneck E."/>
            <person name="de Melo N.F."/>
            <person name="da Silva R.H."/>
            <person name="de Melo A.L.T.M."/>
            <person name="Pandolfi V."/>
            <person name="Bustamante F.O."/>
            <person name="Brasileiro-Vidal A.C."/>
            <person name="Benko-Iseppon A.M."/>
        </authorList>
    </citation>
    <scope>NUCLEOTIDE SEQUENCE [LARGE SCALE GENOMIC DNA]</scope>
    <source>
        <tissue evidence="7">Leaves</tissue>
    </source>
</reference>
<dbReference type="PANTHER" id="PTHR16056:SF2">
    <property type="entry name" value="TESTIS-EXPRESSED PROTEIN 10"/>
    <property type="match status" value="1"/>
</dbReference>
<name>A0ABU6QAI4_9FABA</name>
<dbReference type="Pfam" id="PF25781">
    <property type="entry name" value="TPR_TEX10"/>
    <property type="match status" value="1"/>
</dbReference>
<comment type="caution">
    <text evidence="7">The sequence shown here is derived from an EMBL/GenBank/DDBJ whole genome shotgun (WGS) entry which is preliminary data.</text>
</comment>
<dbReference type="InterPro" id="IPR011989">
    <property type="entry name" value="ARM-like"/>
</dbReference>
<dbReference type="InterPro" id="IPR024679">
    <property type="entry name" value="Ipi1_N"/>
</dbReference>
<evidence type="ECO:0000256" key="1">
    <source>
        <dbReference type="ARBA" id="ARBA00004604"/>
    </source>
</evidence>
<dbReference type="Proteomes" id="UP001341840">
    <property type="component" value="Unassembled WGS sequence"/>
</dbReference>
<feature type="domain" description="Pre-rRNA-processing protein Ipi1 N-terminal" evidence="5">
    <location>
        <begin position="144"/>
        <end position="205"/>
    </location>
</feature>
<dbReference type="Gene3D" id="1.25.10.10">
    <property type="entry name" value="Leucine-rich Repeat Variant"/>
    <property type="match status" value="1"/>
</dbReference>
<sequence length="831" mass="93915">MTRPKAKSKKPGGVDFKKIRRKIGKKLPPPKNATNTEIKSKAIVLPEQSVAADKAGLAVNKKGLTLKELLQQTSHHNAKVRRDALVGIKDLFNKFPTEMKLHKYAAIEKLRERIGDDDKVVRRTLYDLFKSVILPGCKEDNQELIISLLMSYIFNAMTHLAFDIRIMAFDFLDLVLKFYPPSFSSYAEKIFQNYEDILRKNQYFSQDRGKLKDVLAGLIHCLSLLPWNKGETNLVDKDDNGRILLHAFDEDMPLSSNGFSHIIKRLRDLAPVLINRFLEFTPSITAMASLEGKSFGCMLSILHGIDLIIRPFVHGADKESESPSLEGEPNGAMLDVTLSSMLLKKVFPLFPLSPAHHLSEKVCNVAQSDNAVSEKSLIQLLPFIPKFVSRGASYWTTRLLQAFTYLFRESKPGSLLKLACLSAIEDMLTPIQAMLSLEKSNPENLELQEYLMAWIAELPLLLIQLGDKHPACSEVALRLQLHIGQRALSNSSLACMYDDVQDKLQNFYCTCQGGGKKCSGPFVRLPRESQELSLCCLYYFSHLDFPILKSIACCCLSPELDPSVLFRIIEILHSAYREGHIKIADHLSIFITFVLRFKVSPEGSSGLKSVKLSQTFKSMTTLLCSYMAQIGGNYLVLNIIEKVIIDHILLKPPLDNSCSLLRMIVAVDSKPTRLSEQSIIILGNYLSEYLIDAAQSLPEHYDEQCKRSTQLTSVHYYLLPCFFLFDRCHKLLNLVLKTMRSAIAESSLWPISDDYTQHPSNWLVRVNAVASVLLLIDKDPKMRQILSSFKEGVDSIIQNVSSLQSSEKISMTIEEKHKIKCTYDRLKMLLR</sequence>
<feature type="domain" description="TEX10-like TPR repeats" evidence="6">
    <location>
        <begin position="452"/>
        <end position="808"/>
    </location>
</feature>
<evidence type="ECO:0000256" key="2">
    <source>
        <dbReference type="ARBA" id="ARBA00004642"/>
    </source>
</evidence>
<evidence type="ECO:0000256" key="4">
    <source>
        <dbReference type="ARBA" id="ARBA00023242"/>
    </source>
</evidence>
<accession>A0ABU6QAI4</accession>
<keyword evidence="8" id="KW-1185">Reference proteome</keyword>
<evidence type="ECO:0000259" key="5">
    <source>
        <dbReference type="Pfam" id="PF12333"/>
    </source>
</evidence>
<gene>
    <name evidence="7" type="ORF">PIB30_028648</name>
</gene>
<comment type="similarity">
    <text evidence="3">Belongs to the IPI1/TEX10 family.</text>
</comment>
<dbReference type="InterPro" id="IPR057949">
    <property type="entry name" value="TPR_TEX10"/>
</dbReference>
<evidence type="ECO:0008006" key="9">
    <source>
        <dbReference type="Google" id="ProtNLM"/>
    </source>
</evidence>
<evidence type="ECO:0000256" key="3">
    <source>
        <dbReference type="ARBA" id="ARBA00006427"/>
    </source>
</evidence>
<dbReference type="SUPFAM" id="SSF48371">
    <property type="entry name" value="ARM repeat"/>
    <property type="match status" value="1"/>
</dbReference>